<evidence type="ECO:0000256" key="8">
    <source>
        <dbReference type="ARBA" id="ARBA00022967"/>
    </source>
</evidence>
<feature type="transmembrane region" description="Helical" evidence="16">
    <location>
        <begin position="525"/>
        <end position="553"/>
    </location>
</feature>
<evidence type="ECO:0000256" key="4">
    <source>
        <dbReference type="ARBA" id="ARBA00022448"/>
    </source>
</evidence>
<dbReference type="InterPro" id="IPR010934">
    <property type="entry name" value="NADH_DH_su5_C"/>
</dbReference>
<keyword evidence="12 16" id="KW-0830">Ubiquinone</keyword>
<dbReference type="PRINTS" id="PR01434">
    <property type="entry name" value="NADHDHGNASE5"/>
</dbReference>
<dbReference type="GO" id="GO:0015990">
    <property type="term" value="P:electron transport coupled proton transport"/>
    <property type="evidence" value="ECO:0007669"/>
    <property type="project" value="TreeGrafter"/>
</dbReference>
<evidence type="ECO:0000256" key="11">
    <source>
        <dbReference type="ARBA" id="ARBA00023027"/>
    </source>
</evidence>
<feature type="domain" description="NADH:quinone oxidoreductase/Mrp antiporter transmembrane" evidence="17">
    <location>
        <begin position="117"/>
        <end position="393"/>
    </location>
</feature>
<feature type="transmembrane region" description="Helical" evidence="16">
    <location>
        <begin position="565"/>
        <end position="586"/>
    </location>
</feature>
<keyword evidence="13 16" id="KW-0496">Mitochondrion</keyword>
<dbReference type="AlphaFoldDB" id="A0A513X0G5"/>
<evidence type="ECO:0000259" key="18">
    <source>
        <dbReference type="Pfam" id="PF00662"/>
    </source>
</evidence>
<keyword evidence="4 16" id="KW-0813">Transport</keyword>
<dbReference type="InterPro" id="IPR001516">
    <property type="entry name" value="Proton_antipo_N"/>
</dbReference>
<evidence type="ECO:0000256" key="13">
    <source>
        <dbReference type="ARBA" id="ARBA00023128"/>
    </source>
</evidence>
<sequence>MKGYMKSGTSSCIYCLPLVLGGMFLTASFLLSFVWLGGVTISAVVEWEFFGACGFSMVVLVLIDFVSLLFSSVVCFIGGCVFIFSASYMEGDKFSGLFCCLVSVFVMAMNTLIFTPNLVFVLLGWDILGIVSFLLVIYYQSSYSIGAGMLTVLVNRIGDVFLVLSIGLGSEAGFWGELLDGQLLGNLSMVVVLLVGASMTKSAQIPFSAWLPAAMAAPTPVSALVHSSTLVTVGVYFLFRHYSLLVSMDGLLSLLSKVGCITLLMSGLGACFEFDVKKMIALSTLSHLGFMVYMLGVGYPMMGLFHLLSHALFKSLLFLCAGSYIHNALSCQDIRQMSGIGWGSSPNLVACTVVGCNSLCGAPFLSGFYSKDVILEASISSCVGILEVFSLVLSAAASCFYCMRLLSRSILGPFGGFGLVSGCQDSGFVGVPIFMLAVGGIGFGYAMQQVWVSACEVFWVSFEVKMWLLLVLNLGNFVLWADGANHGYCFWLGFGSLVKWFKAFMVFFGGMWFLRWFHGPLFGPWFVGSALIVSVMEMGWVEVIGGFGVGTIFTKFGVKLWVFEGLNMLHMLRFVVLFLLVLVLWWL</sequence>
<reference evidence="20" key="1">
    <citation type="journal article" date="2019" name="Heredity">
        <title>Mesozoic mitogenome rearrangements and freshwater mussel (Bivalvia: Unionoidea) macroevolution.</title>
        <authorList>
            <person name="Froufe E."/>
            <person name="Bolotov I."/>
            <person name="Aldridge D.C."/>
            <person name="Bogan A.E."/>
            <person name="Breton S."/>
            <person name="Gan H.M."/>
            <person name="Kovitvadhi U."/>
            <person name="Kovitvadhi S."/>
            <person name="Riccardi N."/>
            <person name="Secci-Petretto G."/>
            <person name="Sousa R."/>
            <person name="Teixeira A."/>
            <person name="Varandas S."/>
            <person name="Zanatta D."/>
            <person name="Zieritz A."/>
            <person name="Fonseca M.M."/>
            <person name="Lopes-Lima M."/>
        </authorList>
    </citation>
    <scope>NUCLEOTIDE SEQUENCE</scope>
    <source>
        <tissue evidence="20">Gonad tissue</tissue>
    </source>
</reference>
<dbReference type="EC" id="7.1.1.2" evidence="2 16"/>
<evidence type="ECO:0000256" key="1">
    <source>
        <dbReference type="ARBA" id="ARBA00004448"/>
    </source>
</evidence>
<protein>
    <recommendedName>
        <fullName evidence="3 16">NADH-ubiquinone oxidoreductase chain 5</fullName>
        <ecNumber evidence="2 16">7.1.1.2</ecNumber>
    </recommendedName>
</protein>
<keyword evidence="10 16" id="KW-1133">Transmembrane helix</keyword>
<evidence type="ECO:0000256" key="2">
    <source>
        <dbReference type="ARBA" id="ARBA00012944"/>
    </source>
</evidence>
<comment type="function">
    <text evidence="16">Core subunit of the mitochondrial membrane respiratory chain NADH dehydrogenase (Complex I) which catalyzes electron transfer from NADH through the respiratory chain, using ubiquinone as an electron acceptor. Essential for the catalytic activity and assembly of complex I.</text>
</comment>
<keyword evidence="5" id="KW-0679">Respiratory chain</keyword>
<dbReference type="GO" id="GO:0005743">
    <property type="term" value="C:mitochondrial inner membrane"/>
    <property type="evidence" value="ECO:0007669"/>
    <property type="project" value="UniProtKB-SubCell"/>
</dbReference>
<dbReference type="InterPro" id="IPR003945">
    <property type="entry name" value="NU5C-like"/>
</dbReference>
<geneLocation type="mitochondrion" evidence="20"/>
<dbReference type="Pfam" id="PF06455">
    <property type="entry name" value="NADH5_C"/>
    <property type="match status" value="1"/>
</dbReference>
<gene>
    <name evidence="20" type="primary">nad5</name>
</gene>
<feature type="transmembrane region" description="Helical" evidence="16">
    <location>
        <begin position="146"/>
        <end position="169"/>
    </location>
</feature>
<feature type="domain" description="NADH-Ubiquinone oxidoreductase (complex I) chain 5 N-terminal" evidence="18">
    <location>
        <begin position="55"/>
        <end position="94"/>
    </location>
</feature>
<keyword evidence="6 16" id="KW-0812">Transmembrane</keyword>
<comment type="subcellular location">
    <subcellularLocation>
        <location evidence="1">Mitochondrion inner membrane</location>
        <topology evidence="1">Multi-pass membrane protein</topology>
    </subcellularLocation>
</comment>
<dbReference type="GO" id="GO:0008137">
    <property type="term" value="F:NADH dehydrogenase (ubiquinone) activity"/>
    <property type="evidence" value="ECO:0007669"/>
    <property type="project" value="UniProtKB-EC"/>
</dbReference>
<accession>A0A513X0G5</accession>
<keyword evidence="11 16" id="KW-0520">NAD</keyword>
<feature type="transmembrane region" description="Helical" evidence="16">
    <location>
        <begin position="346"/>
        <end position="365"/>
    </location>
</feature>
<evidence type="ECO:0000256" key="5">
    <source>
        <dbReference type="ARBA" id="ARBA00022660"/>
    </source>
</evidence>
<evidence type="ECO:0000256" key="10">
    <source>
        <dbReference type="ARBA" id="ARBA00022989"/>
    </source>
</evidence>
<feature type="transmembrane region" description="Helical" evidence="16">
    <location>
        <begin position="251"/>
        <end position="272"/>
    </location>
</feature>
<comment type="catalytic activity">
    <reaction evidence="15 16">
        <text>a ubiquinone + NADH + 5 H(+)(in) = a ubiquinol + NAD(+) + 4 H(+)(out)</text>
        <dbReference type="Rhea" id="RHEA:29091"/>
        <dbReference type="Rhea" id="RHEA-COMP:9565"/>
        <dbReference type="Rhea" id="RHEA-COMP:9566"/>
        <dbReference type="ChEBI" id="CHEBI:15378"/>
        <dbReference type="ChEBI" id="CHEBI:16389"/>
        <dbReference type="ChEBI" id="CHEBI:17976"/>
        <dbReference type="ChEBI" id="CHEBI:57540"/>
        <dbReference type="ChEBI" id="CHEBI:57945"/>
        <dbReference type="EC" id="7.1.1.2"/>
    </reaction>
</comment>
<evidence type="ECO:0000259" key="17">
    <source>
        <dbReference type="Pfam" id="PF00361"/>
    </source>
</evidence>
<evidence type="ECO:0000256" key="16">
    <source>
        <dbReference type="RuleBase" id="RU003404"/>
    </source>
</evidence>
<keyword evidence="9" id="KW-0249">Electron transport</keyword>
<feature type="domain" description="NADH dehydrogenase subunit 5 C-terminal" evidence="19">
    <location>
        <begin position="401"/>
        <end position="584"/>
    </location>
</feature>
<feature type="transmembrane region" description="Helical" evidence="16">
    <location>
        <begin position="221"/>
        <end position="239"/>
    </location>
</feature>
<dbReference type="Pfam" id="PF00662">
    <property type="entry name" value="Proton_antipo_N"/>
    <property type="match status" value="1"/>
</dbReference>
<feature type="transmembrane region" description="Helical" evidence="16">
    <location>
        <begin position="12"/>
        <end position="37"/>
    </location>
</feature>
<evidence type="ECO:0000256" key="15">
    <source>
        <dbReference type="ARBA" id="ARBA00049551"/>
    </source>
</evidence>
<dbReference type="GO" id="GO:0003954">
    <property type="term" value="F:NADH dehydrogenase activity"/>
    <property type="evidence" value="ECO:0007669"/>
    <property type="project" value="TreeGrafter"/>
</dbReference>
<evidence type="ECO:0000313" key="20">
    <source>
        <dbReference type="EMBL" id="QDH07420.1"/>
    </source>
</evidence>
<dbReference type="PANTHER" id="PTHR42829">
    <property type="entry name" value="NADH-UBIQUINONE OXIDOREDUCTASE CHAIN 5"/>
    <property type="match status" value="1"/>
</dbReference>
<evidence type="ECO:0000256" key="3">
    <source>
        <dbReference type="ARBA" id="ARBA00021096"/>
    </source>
</evidence>
<keyword evidence="7" id="KW-0999">Mitochondrion inner membrane</keyword>
<proteinExistence type="inferred from homology"/>
<name>A0A513X0G5_9BIVA</name>
<keyword evidence="14 16" id="KW-0472">Membrane</keyword>
<feature type="transmembrane region" description="Helical" evidence="16">
    <location>
        <begin position="458"/>
        <end position="481"/>
    </location>
</feature>
<dbReference type="PANTHER" id="PTHR42829:SF2">
    <property type="entry name" value="NADH-UBIQUINONE OXIDOREDUCTASE CHAIN 5"/>
    <property type="match status" value="1"/>
</dbReference>
<evidence type="ECO:0000256" key="6">
    <source>
        <dbReference type="ARBA" id="ARBA00022692"/>
    </source>
</evidence>
<feature type="transmembrane region" description="Helical" evidence="16">
    <location>
        <begin position="385"/>
        <end position="406"/>
    </location>
</feature>
<dbReference type="GO" id="GO:0042773">
    <property type="term" value="P:ATP synthesis coupled electron transport"/>
    <property type="evidence" value="ECO:0007669"/>
    <property type="project" value="InterPro"/>
</dbReference>
<feature type="transmembrane region" description="Helical" evidence="16">
    <location>
        <begin position="427"/>
        <end position="446"/>
    </location>
</feature>
<dbReference type="InterPro" id="IPR001750">
    <property type="entry name" value="ND/Mrp_TM"/>
</dbReference>
<feature type="transmembrane region" description="Helical" evidence="16">
    <location>
        <begin position="279"/>
        <end position="299"/>
    </location>
</feature>
<evidence type="ECO:0000256" key="9">
    <source>
        <dbReference type="ARBA" id="ARBA00022982"/>
    </source>
</evidence>
<evidence type="ECO:0000256" key="7">
    <source>
        <dbReference type="ARBA" id="ARBA00022792"/>
    </source>
</evidence>
<feature type="transmembrane region" description="Helical" evidence="16">
    <location>
        <begin position="181"/>
        <end position="200"/>
    </location>
</feature>
<evidence type="ECO:0000259" key="19">
    <source>
        <dbReference type="Pfam" id="PF06455"/>
    </source>
</evidence>
<feature type="transmembrane region" description="Helical" evidence="16">
    <location>
        <begin position="305"/>
        <end position="325"/>
    </location>
</feature>
<evidence type="ECO:0000256" key="12">
    <source>
        <dbReference type="ARBA" id="ARBA00023075"/>
    </source>
</evidence>
<organism evidence="20">
    <name type="scientific">Monodontina vondembuschiana</name>
    <dbReference type="NCBI Taxonomy" id="2508272"/>
    <lineage>
        <taxon>Eukaryota</taxon>
        <taxon>Metazoa</taxon>
        <taxon>Spiralia</taxon>
        <taxon>Lophotrochozoa</taxon>
        <taxon>Mollusca</taxon>
        <taxon>Bivalvia</taxon>
        <taxon>Autobranchia</taxon>
        <taxon>Heteroconchia</taxon>
        <taxon>Palaeoheterodonta</taxon>
        <taxon>Unionida</taxon>
        <taxon>Unionoidea</taxon>
        <taxon>Unionidae</taxon>
        <taxon>Gonideinae</taxon>
        <taxon>Monodontina</taxon>
    </lineage>
</organism>
<dbReference type="EMBL" id="MK994775">
    <property type="protein sequence ID" value="QDH07420.1"/>
    <property type="molecule type" value="Genomic_DNA"/>
</dbReference>
<feature type="transmembrane region" description="Helical" evidence="16">
    <location>
        <begin position="94"/>
        <end position="113"/>
    </location>
</feature>
<dbReference type="Pfam" id="PF00361">
    <property type="entry name" value="Proton_antipo_M"/>
    <property type="match status" value="1"/>
</dbReference>
<feature type="transmembrane region" description="Helical" evidence="16">
    <location>
        <begin position="49"/>
        <end position="82"/>
    </location>
</feature>
<comment type="similarity">
    <text evidence="16">Belongs to the complex I subunit 5 family.</text>
</comment>
<evidence type="ECO:0000256" key="14">
    <source>
        <dbReference type="ARBA" id="ARBA00023136"/>
    </source>
</evidence>
<keyword evidence="8" id="KW-1278">Translocase</keyword>
<feature type="transmembrane region" description="Helical" evidence="16">
    <location>
        <begin position="488"/>
        <end position="513"/>
    </location>
</feature>
<feature type="transmembrane region" description="Helical" evidence="16">
    <location>
        <begin position="119"/>
        <end position="139"/>
    </location>
</feature>